<feature type="region of interest" description="Disordered" evidence="1">
    <location>
        <begin position="260"/>
        <end position="370"/>
    </location>
</feature>
<gene>
    <name evidence="3" type="ORF">B0T17DRAFT_540696</name>
</gene>
<evidence type="ECO:0000256" key="1">
    <source>
        <dbReference type="SAM" id="MobiDB-lite"/>
    </source>
</evidence>
<keyword evidence="2" id="KW-0812">Transmembrane</keyword>
<dbReference type="Proteomes" id="UP001174934">
    <property type="component" value="Unassembled WGS sequence"/>
</dbReference>
<feature type="transmembrane region" description="Helical" evidence="2">
    <location>
        <begin position="235"/>
        <end position="257"/>
    </location>
</feature>
<accession>A0AA39WGG2</accession>
<sequence>MSSSNILVSNGTCYSAAGQKLDGSFIPCGNAAFGHQTCCGAGDNCLGDHACFGIHGSAGYGSYLTYMAGCTDPDYKDGSCPDKKGIDQPWIALTVCNNTDDHVWAACSQEGNPTTLQPGSFCSCSDAASATVAFTDTNSPLPNTASLPQSTGQSIQYFAGYVPTAPGVTVTAAPPSAPTSAAQPGSGSGSSTGGSVTQPSASQTRTSGPSQSESSAGNSDNAGGTTSGLSSGAKAGIGVGVGVAVLVFLAVMVALLLSHRRKKRQRSTSEVGSGKRPHGRPDSANVSEADGQAVSETDGQPARPWSMRSELEGSHPPPLMSKPGIEGGAVADEKLSPVAELPGSEVERWQDLSDSGGKVEGGQKPLAQGEGTRVMIGNEVVYL</sequence>
<feature type="compositionally biased region" description="Polar residues" evidence="1">
    <location>
        <begin position="201"/>
        <end position="221"/>
    </location>
</feature>
<keyword evidence="2" id="KW-0472">Membrane</keyword>
<organism evidence="3 4">
    <name type="scientific">Bombardia bombarda</name>
    <dbReference type="NCBI Taxonomy" id="252184"/>
    <lineage>
        <taxon>Eukaryota</taxon>
        <taxon>Fungi</taxon>
        <taxon>Dikarya</taxon>
        <taxon>Ascomycota</taxon>
        <taxon>Pezizomycotina</taxon>
        <taxon>Sordariomycetes</taxon>
        <taxon>Sordariomycetidae</taxon>
        <taxon>Sordariales</taxon>
        <taxon>Lasiosphaeriaceae</taxon>
        <taxon>Bombardia</taxon>
    </lineage>
</organism>
<feature type="region of interest" description="Disordered" evidence="1">
    <location>
        <begin position="172"/>
        <end position="228"/>
    </location>
</feature>
<comment type="caution">
    <text evidence="3">The sequence shown here is derived from an EMBL/GenBank/DDBJ whole genome shotgun (WGS) entry which is preliminary data.</text>
</comment>
<keyword evidence="2" id="KW-1133">Transmembrane helix</keyword>
<evidence type="ECO:0000313" key="3">
    <source>
        <dbReference type="EMBL" id="KAK0614958.1"/>
    </source>
</evidence>
<protein>
    <submittedName>
        <fullName evidence="3">Uncharacterized protein</fullName>
    </submittedName>
</protein>
<name>A0AA39WGG2_9PEZI</name>
<keyword evidence="4" id="KW-1185">Reference proteome</keyword>
<dbReference type="EMBL" id="JAULSR010000007">
    <property type="protein sequence ID" value="KAK0614958.1"/>
    <property type="molecule type" value="Genomic_DNA"/>
</dbReference>
<feature type="compositionally biased region" description="Low complexity" evidence="1">
    <location>
        <begin position="172"/>
        <end position="185"/>
    </location>
</feature>
<dbReference type="AlphaFoldDB" id="A0AA39WGG2"/>
<proteinExistence type="predicted"/>
<evidence type="ECO:0000313" key="4">
    <source>
        <dbReference type="Proteomes" id="UP001174934"/>
    </source>
</evidence>
<reference evidence="3" key="1">
    <citation type="submission" date="2023-06" db="EMBL/GenBank/DDBJ databases">
        <title>Genome-scale phylogeny and comparative genomics of the fungal order Sordariales.</title>
        <authorList>
            <consortium name="Lawrence Berkeley National Laboratory"/>
            <person name="Hensen N."/>
            <person name="Bonometti L."/>
            <person name="Westerberg I."/>
            <person name="Brannstrom I.O."/>
            <person name="Guillou S."/>
            <person name="Cros-Aarteil S."/>
            <person name="Calhoun S."/>
            <person name="Haridas S."/>
            <person name="Kuo A."/>
            <person name="Mondo S."/>
            <person name="Pangilinan J."/>
            <person name="Riley R."/>
            <person name="LaButti K."/>
            <person name="Andreopoulos B."/>
            <person name="Lipzen A."/>
            <person name="Chen C."/>
            <person name="Yanf M."/>
            <person name="Daum C."/>
            <person name="Ng V."/>
            <person name="Clum A."/>
            <person name="Steindorff A."/>
            <person name="Ohm R."/>
            <person name="Martin F."/>
            <person name="Silar P."/>
            <person name="Natvig D."/>
            <person name="Lalanne C."/>
            <person name="Gautier V."/>
            <person name="Ament-velasquez S.L."/>
            <person name="Kruys A."/>
            <person name="Hutchinson M.I."/>
            <person name="Powell A.J."/>
            <person name="Barry K."/>
            <person name="Miller A.N."/>
            <person name="Grigoriev I.V."/>
            <person name="Debuchy R."/>
            <person name="Gladieux P."/>
            <person name="Thoren M.H."/>
            <person name="Johannesson H."/>
        </authorList>
    </citation>
    <scope>NUCLEOTIDE SEQUENCE</scope>
    <source>
        <strain evidence="3">SMH3391-2</strain>
    </source>
</reference>
<evidence type="ECO:0000256" key="2">
    <source>
        <dbReference type="SAM" id="Phobius"/>
    </source>
</evidence>